<dbReference type="Proteomes" id="UP000448199">
    <property type="component" value="Unassembled WGS sequence"/>
</dbReference>
<dbReference type="SUPFAM" id="SSF55961">
    <property type="entry name" value="Bet v1-like"/>
    <property type="match status" value="1"/>
</dbReference>
<proteinExistence type="predicted"/>
<accession>A0A844XNB8</accession>
<gene>
    <name evidence="1" type="ORF">GRI69_00290</name>
</gene>
<protein>
    <recommendedName>
        <fullName evidence="3">DUF1857 family protein</fullName>
    </recommendedName>
</protein>
<evidence type="ECO:0000313" key="2">
    <source>
        <dbReference type="Proteomes" id="UP000448199"/>
    </source>
</evidence>
<keyword evidence="2" id="KW-1185">Reference proteome</keyword>
<dbReference type="InterPro" id="IPR023393">
    <property type="entry name" value="START-like_dom_sf"/>
</dbReference>
<organism evidence="1 2">
    <name type="scientific">Qipengyuania vulgaris</name>
    <dbReference type="NCBI Taxonomy" id="291985"/>
    <lineage>
        <taxon>Bacteria</taxon>
        <taxon>Pseudomonadati</taxon>
        <taxon>Pseudomonadota</taxon>
        <taxon>Alphaproteobacteria</taxon>
        <taxon>Sphingomonadales</taxon>
        <taxon>Erythrobacteraceae</taxon>
        <taxon>Qipengyuania</taxon>
    </lineage>
</organism>
<dbReference type="AlphaFoldDB" id="A0A844XNB8"/>
<dbReference type="Gene3D" id="3.30.530.20">
    <property type="match status" value="1"/>
</dbReference>
<comment type="caution">
    <text evidence="1">The sequence shown here is derived from an EMBL/GenBank/DDBJ whole genome shotgun (WGS) entry which is preliminary data.</text>
</comment>
<dbReference type="EMBL" id="WTYC01000001">
    <property type="protein sequence ID" value="MXO46703.1"/>
    <property type="molecule type" value="Genomic_DNA"/>
</dbReference>
<name>A0A844XNB8_9SPHN</name>
<dbReference type="CDD" id="cd07812">
    <property type="entry name" value="SRPBCC"/>
    <property type="match status" value="1"/>
</dbReference>
<reference evidence="1 2" key="1">
    <citation type="submission" date="2019-12" db="EMBL/GenBank/DDBJ databases">
        <title>Genomic-based taxomic classification of the family Erythrobacteraceae.</title>
        <authorList>
            <person name="Xu L."/>
        </authorList>
    </citation>
    <scope>NUCLEOTIDE SEQUENCE [LARGE SCALE GENOMIC DNA]</scope>
    <source>
        <strain evidence="1 2">DSM 17792</strain>
    </source>
</reference>
<evidence type="ECO:0008006" key="3">
    <source>
        <dbReference type="Google" id="ProtNLM"/>
    </source>
</evidence>
<evidence type="ECO:0000313" key="1">
    <source>
        <dbReference type="EMBL" id="MXO46703.1"/>
    </source>
</evidence>
<sequence length="172" mass="19400">MFDWFKPKMAPEGPVTFDFETEIEAPASEIYALVDFADPRNAKRQMGHSVERGEGAPDTFILIMKQMPDAEFVLSVTDATAPSSYGYRCDPRPQQGRLQWSAERYTIEDRGKGKCLVTLLVEAQFDEPMPQDEYAQHVGMMAAGCDLVLEKLKLHAEQGLDAVLEYERTQFG</sequence>
<dbReference type="OrthoDB" id="7426251at2"/>
<dbReference type="RefSeq" id="WP_160726342.1">
    <property type="nucleotide sequence ID" value="NZ_WTYC01000001.1"/>
</dbReference>